<gene>
    <name evidence="3" type="ORF">NPA36_05445</name>
</gene>
<comment type="caution">
    <text evidence="3">The sequence shown here is derived from an EMBL/GenBank/DDBJ whole genome shotgun (WGS) entry which is preliminary data.</text>
</comment>
<evidence type="ECO:0000313" key="4">
    <source>
        <dbReference type="Proteomes" id="UP001059480"/>
    </source>
</evidence>
<dbReference type="InterPro" id="IPR047057">
    <property type="entry name" value="MerR_fam"/>
</dbReference>
<dbReference type="RefSeq" id="WP_256945105.1">
    <property type="nucleotide sequence ID" value="NZ_JANHNZ010000004.1"/>
</dbReference>
<reference evidence="3" key="2">
    <citation type="journal article" date="2023" name="Curr. Microbiol.">
        <title>Granulicatella seriolae sp. nov., a Novel Facultative Anaerobe Isolated from Yellowtail Marine Fish.</title>
        <authorList>
            <person name="Lee M."/>
            <person name="Choi Y.J."/>
            <person name="Farooq A."/>
            <person name="Jeong J.B."/>
            <person name="Jung M.Y."/>
        </authorList>
    </citation>
    <scope>NUCLEOTIDE SEQUENCE</scope>
    <source>
        <strain evidence="3">S8</strain>
    </source>
</reference>
<accession>A0ABT1WP29</accession>
<dbReference type="SUPFAM" id="SSF46955">
    <property type="entry name" value="Putative DNA-binding domain"/>
    <property type="match status" value="1"/>
</dbReference>
<dbReference type="PANTHER" id="PTHR30204">
    <property type="entry name" value="REDOX-CYCLING DRUG-SENSING TRANSCRIPTIONAL ACTIVATOR SOXR"/>
    <property type="match status" value="1"/>
</dbReference>
<feature type="domain" description="HTH merR-type" evidence="2">
    <location>
        <begin position="1"/>
        <end position="69"/>
    </location>
</feature>
<protein>
    <submittedName>
        <fullName evidence="3">MerR family transcriptional regulator</fullName>
    </submittedName>
</protein>
<sequence>MNSKQVAQMFDLSIDTLRYYEKVGVVPPITRDKNGYRDYQVRDLNWIYLVKNLRKVGMSIESLQEFARLSQLHETGGKEVQLKQKQVLIDQLNKVNEKLAQMEIARDLLAYKIETYDDHIAKFKNGKMPDSEIEKLWEVKR</sequence>
<evidence type="ECO:0000259" key="2">
    <source>
        <dbReference type="PROSITE" id="PS50937"/>
    </source>
</evidence>
<name>A0ABT1WP29_9LACT</name>
<organism evidence="3 4">
    <name type="scientific">Granulicatella seriolae</name>
    <dbReference type="NCBI Taxonomy" id="2967226"/>
    <lineage>
        <taxon>Bacteria</taxon>
        <taxon>Bacillati</taxon>
        <taxon>Bacillota</taxon>
        <taxon>Bacilli</taxon>
        <taxon>Lactobacillales</taxon>
        <taxon>Carnobacteriaceae</taxon>
        <taxon>Granulicatella</taxon>
    </lineage>
</organism>
<proteinExistence type="predicted"/>
<dbReference type="Proteomes" id="UP001059480">
    <property type="component" value="Unassembled WGS sequence"/>
</dbReference>
<dbReference type="PROSITE" id="PS50937">
    <property type="entry name" value="HTH_MERR_2"/>
    <property type="match status" value="1"/>
</dbReference>
<reference evidence="3" key="3">
    <citation type="journal article" date="2023" name="Microbiol. Resour. Announc.">
        <title>Draft Genome Sequence of Granulicatella sp. Strain S8, Isolated from a Marine Fish, Seriola quinqueradiata.</title>
        <authorList>
            <person name="Lee M."/>
            <person name="Farooq A."/>
            <person name="Jeong J.B."/>
            <person name="Jung M.Y."/>
        </authorList>
    </citation>
    <scope>NUCLEOTIDE SEQUENCE</scope>
    <source>
        <strain evidence="3">S8</strain>
    </source>
</reference>
<dbReference type="InterPro" id="IPR009061">
    <property type="entry name" value="DNA-bd_dom_put_sf"/>
</dbReference>
<dbReference type="Gene3D" id="1.10.1660.10">
    <property type="match status" value="1"/>
</dbReference>
<dbReference type="SMART" id="SM00422">
    <property type="entry name" value="HTH_MERR"/>
    <property type="match status" value="1"/>
</dbReference>
<evidence type="ECO:0000313" key="3">
    <source>
        <dbReference type="EMBL" id="MCQ9209989.1"/>
    </source>
</evidence>
<dbReference type="Pfam" id="PF13411">
    <property type="entry name" value="MerR_1"/>
    <property type="match status" value="1"/>
</dbReference>
<dbReference type="PANTHER" id="PTHR30204:SF98">
    <property type="entry name" value="HTH-TYPE TRANSCRIPTIONAL REGULATOR ADHR"/>
    <property type="match status" value="1"/>
</dbReference>
<evidence type="ECO:0000256" key="1">
    <source>
        <dbReference type="ARBA" id="ARBA00023125"/>
    </source>
</evidence>
<keyword evidence="4" id="KW-1185">Reference proteome</keyword>
<dbReference type="EMBL" id="JANHNZ010000004">
    <property type="protein sequence ID" value="MCQ9209989.1"/>
    <property type="molecule type" value="Genomic_DNA"/>
</dbReference>
<keyword evidence="1" id="KW-0238">DNA-binding</keyword>
<reference evidence="3" key="1">
    <citation type="submission" date="2022-07" db="EMBL/GenBank/DDBJ databases">
        <authorList>
            <person name="Jung M.-Y."/>
            <person name="Lee M."/>
        </authorList>
    </citation>
    <scope>NUCLEOTIDE SEQUENCE</scope>
    <source>
        <strain evidence="3">S8</strain>
    </source>
</reference>
<dbReference type="InterPro" id="IPR000551">
    <property type="entry name" value="MerR-type_HTH_dom"/>
</dbReference>
<dbReference type="CDD" id="cd01109">
    <property type="entry name" value="HTH_YyaN"/>
    <property type="match status" value="1"/>
</dbReference>